<name>A0A5C3LJG5_9AGAR</name>
<accession>A0A5C3LJG5</accession>
<evidence type="ECO:0000313" key="2">
    <source>
        <dbReference type="Proteomes" id="UP000308652"/>
    </source>
</evidence>
<keyword evidence="2" id="KW-1185">Reference proteome</keyword>
<proteinExistence type="predicted"/>
<gene>
    <name evidence="1" type="ORF">BDQ12DRAFT_658662</name>
</gene>
<dbReference type="AlphaFoldDB" id="A0A5C3LJG5"/>
<dbReference type="EMBL" id="ML213661">
    <property type="protein sequence ID" value="TFK32868.1"/>
    <property type="molecule type" value="Genomic_DNA"/>
</dbReference>
<protein>
    <submittedName>
        <fullName evidence="1">Uncharacterized protein</fullName>
    </submittedName>
</protein>
<organism evidence="1 2">
    <name type="scientific">Crucibulum laeve</name>
    <dbReference type="NCBI Taxonomy" id="68775"/>
    <lineage>
        <taxon>Eukaryota</taxon>
        <taxon>Fungi</taxon>
        <taxon>Dikarya</taxon>
        <taxon>Basidiomycota</taxon>
        <taxon>Agaricomycotina</taxon>
        <taxon>Agaricomycetes</taxon>
        <taxon>Agaricomycetidae</taxon>
        <taxon>Agaricales</taxon>
        <taxon>Agaricineae</taxon>
        <taxon>Nidulariaceae</taxon>
        <taxon>Crucibulum</taxon>
    </lineage>
</organism>
<dbReference type="OrthoDB" id="3258324at2759"/>
<sequence>MKEHSALRRMMSVLKLDGRQMAKDGVKTKKSLPQMAARPRKSALTLRTSLSRSPLPYLPPELWLLIIRYATAPEEGAGALAPYDALPYTCASSFSSYTSTSSSFIPSASTSLIPSSSSSTSLNTTATTTSTSEPISFLAFPHSHSHLQQRQESYNRAIRYKASLRRVCRLWNEVAQEVLYEFVWISRAVEARRLAGALVRYQNGGAGAGGNVSGWENNSPGRHIRRLHIETPNLDRCSPFDLRIILDHAPRLTVYSDYRSIRRLSPFSDPPDPRLSPSQLLGALVQGSSLKRLSWTNYEYDLGDFVGGVSFYKRVVSPMLQMTAAQLEFLELDFCATANFGQTTSRLGDEGKAMEELVTQALNGAGLVLPVLRSLKVTLDNATFAVLATWSMPLLQNLSVLSADFSYAGTGFAQFFLIHGPKLVQLELGHSSGAIEEHYLTAPPTAAGGALGRIPLADWCPNLREFICSADAEWNWQSPDWIAPHVLLPTHPMLQFIGIRDVEKRLIDDMRLSDDRLREGGVDGEEEEDPFFMLEEQVGSLLRREAFPALLYVRDMSWGSDVMRRTGRMWRKVLRFWWRVLDRCKERGVWLEDCRGVNVTVSDLRRAEVAGAR</sequence>
<reference evidence="1 2" key="1">
    <citation type="journal article" date="2019" name="Nat. Ecol. Evol.">
        <title>Megaphylogeny resolves global patterns of mushroom evolution.</title>
        <authorList>
            <person name="Varga T."/>
            <person name="Krizsan K."/>
            <person name="Foldi C."/>
            <person name="Dima B."/>
            <person name="Sanchez-Garcia M."/>
            <person name="Sanchez-Ramirez S."/>
            <person name="Szollosi G.J."/>
            <person name="Szarkandi J.G."/>
            <person name="Papp V."/>
            <person name="Albert L."/>
            <person name="Andreopoulos W."/>
            <person name="Angelini C."/>
            <person name="Antonin V."/>
            <person name="Barry K.W."/>
            <person name="Bougher N.L."/>
            <person name="Buchanan P."/>
            <person name="Buyck B."/>
            <person name="Bense V."/>
            <person name="Catcheside P."/>
            <person name="Chovatia M."/>
            <person name="Cooper J."/>
            <person name="Damon W."/>
            <person name="Desjardin D."/>
            <person name="Finy P."/>
            <person name="Geml J."/>
            <person name="Haridas S."/>
            <person name="Hughes K."/>
            <person name="Justo A."/>
            <person name="Karasinski D."/>
            <person name="Kautmanova I."/>
            <person name="Kiss B."/>
            <person name="Kocsube S."/>
            <person name="Kotiranta H."/>
            <person name="LaButti K.M."/>
            <person name="Lechner B.E."/>
            <person name="Liimatainen K."/>
            <person name="Lipzen A."/>
            <person name="Lukacs Z."/>
            <person name="Mihaltcheva S."/>
            <person name="Morgado L.N."/>
            <person name="Niskanen T."/>
            <person name="Noordeloos M.E."/>
            <person name="Ohm R.A."/>
            <person name="Ortiz-Santana B."/>
            <person name="Ovrebo C."/>
            <person name="Racz N."/>
            <person name="Riley R."/>
            <person name="Savchenko A."/>
            <person name="Shiryaev A."/>
            <person name="Soop K."/>
            <person name="Spirin V."/>
            <person name="Szebenyi C."/>
            <person name="Tomsovsky M."/>
            <person name="Tulloss R.E."/>
            <person name="Uehling J."/>
            <person name="Grigoriev I.V."/>
            <person name="Vagvolgyi C."/>
            <person name="Papp T."/>
            <person name="Martin F.M."/>
            <person name="Miettinen O."/>
            <person name="Hibbett D.S."/>
            <person name="Nagy L.G."/>
        </authorList>
    </citation>
    <scope>NUCLEOTIDE SEQUENCE [LARGE SCALE GENOMIC DNA]</scope>
    <source>
        <strain evidence="1 2">CBS 166.37</strain>
    </source>
</reference>
<dbReference type="Proteomes" id="UP000308652">
    <property type="component" value="Unassembled WGS sequence"/>
</dbReference>
<evidence type="ECO:0000313" key="1">
    <source>
        <dbReference type="EMBL" id="TFK32868.1"/>
    </source>
</evidence>